<evidence type="ECO:0000256" key="1">
    <source>
        <dbReference type="SAM" id="MobiDB-lite"/>
    </source>
</evidence>
<proteinExistence type="predicted"/>
<evidence type="ECO:0008006" key="4">
    <source>
        <dbReference type="Google" id="ProtNLM"/>
    </source>
</evidence>
<dbReference type="RefSeq" id="WP_344147897.1">
    <property type="nucleotide sequence ID" value="NZ_BAAAQI010000023.1"/>
</dbReference>
<feature type="region of interest" description="Disordered" evidence="1">
    <location>
        <begin position="47"/>
        <end position="68"/>
    </location>
</feature>
<feature type="compositionally biased region" description="Low complexity" evidence="1">
    <location>
        <begin position="47"/>
        <end position="65"/>
    </location>
</feature>
<gene>
    <name evidence="2" type="ORF">ACFPCZ_24790</name>
</gene>
<name>A0ABV9SU59_9ACTN</name>
<comment type="caution">
    <text evidence="2">The sequence shown here is derived from an EMBL/GenBank/DDBJ whole genome shotgun (WGS) entry which is preliminary data.</text>
</comment>
<sequence length="189" mass="18754">MQPTTRAAVVLPASGRSRPGTADILRAVVGCAASVLLAAGCAAGPGASTGSGASASPGASAAPPATDREQAALDAYTAMWEEAAAASHQGGGDTGELDRYATGAALLLLSEALAGADGTEVTGEPVLDPEVEIESKDRASVTDCLDDSGWNLGAGPATAAGPRKVEAGLVHDGLVWRVSEMRIWEPGTC</sequence>
<reference evidence="3" key="1">
    <citation type="journal article" date="2019" name="Int. J. Syst. Evol. Microbiol.">
        <title>The Global Catalogue of Microorganisms (GCM) 10K type strain sequencing project: providing services to taxonomists for standard genome sequencing and annotation.</title>
        <authorList>
            <consortium name="The Broad Institute Genomics Platform"/>
            <consortium name="The Broad Institute Genome Sequencing Center for Infectious Disease"/>
            <person name="Wu L."/>
            <person name="Ma J."/>
        </authorList>
    </citation>
    <scope>NUCLEOTIDE SEQUENCE [LARGE SCALE GENOMIC DNA]</scope>
    <source>
        <strain evidence="3">CGMCC 4.7304</strain>
    </source>
</reference>
<organism evidence="2 3">
    <name type="scientific">Streptomonospora arabica</name>
    <dbReference type="NCBI Taxonomy" id="412417"/>
    <lineage>
        <taxon>Bacteria</taxon>
        <taxon>Bacillati</taxon>
        <taxon>Actinomycetota</taxon>
        <taxon>Actinomycetes</taxon>
        <taxon>Streptosporangiales</taxon>
        <taxon>Nocardiopsidaceae</taxon>
        <taxon>Streptomonospora</taxon>
    </lineage>
</organism>
<protein>
    <recommendedName>
        <fullName evidence="4">Secreted protein/lipoprotein</fullName>
    </recommendedName>
</protein>
<dbReference type="EMBL" id="JBHSIY010000031">
    <property type="protein sequence ID" value="MFC4869858.1"/>
    <property type="molecule type" value="Genomic_DNA"/>
</dbReference>
<dbReference type="Proteomes" id="UP001595858">
    <property type="component" value="Unassembled WGS sequence"/>
</dbReference>
<keyword evidence="3" id="KW-1185">Reference proteome</keyword>
<accession>A0ABV9SU59</accession>
<evidence type="ECO:0000313" key="3">
    <source>
        <dbReference type="Proteomes" id="UP001595858"/>
    </source>
</evidence>
<evidence type="ECO:0000313" key="2">
    <source>
        <dbReference type="EMBL" id="MFC4869858.1"/>
    </source>
</evidence>